<evidence type="ECO:0000256" key="6">
    <source>
        <dbReference type="ARBA" id="ARBA00022960"/>
    </source>
</evidence>
<evidence type="ECO:0000256" key="7">
    <source>
        <dbReference type="ARBA" id="ARBA00022984"/>
    </source>
</evidence>
<keyword evidence="8 9" id="KW-0961">Cell wall biogenesis/degradation</keyword>
<feature type="region of interest" description="Disordered" evidence="10">
    <location>
        <begin position="226"/>
        <end position="256"/>
    </location>
</feature>
<dbReference type="PROSITE" id="PS52029">
    <property type="entry name" value="LD_TPASE"/>
    <property type="match status" value="1"/>
</dbReference>
<proteinExistence type="inferred from homology"/>
<keyword evidence="7 9" id="KW-0573">Peptidoglycan synthesis</keyword>
<gene>
    <name evidence="13" type="ORF">FJM51_08640</name>
</gene>
<evidence type="ECO:0000259" key="12">
    <source>
        <dbReference type="PROSITE" id="PS52029"/>
    </source>
</evidence>
<dbReference type="GO" id="GO:0005576">
    <property type="term" value="C:extracellular region"/>
    <property type="evidence" value="ECO:0007669"/>
    <property type="project" value="TreeGrafter"/>
</dbReference>
<dbReference type="FunFam" id="2.40.440.10:FF:000002">
    <property type="entry name" value="L,D-transpeptidase ErfK/SrfK"/>
    <property type="match status" value="1"/>
</dbReference>
<feature type="signal peptide" evidence="11">
    <location>
        <begin position="1"/>
        <end position="23"/>
    </location>
</feature>
<dbReference type="UniPathway" id="UPA00219"/>
<dbReference type="PROSITE" id="PS51257">
    <property type="entry name" value="PROKAR_LIPOPROTEIN"/>
    <property type="match status" value="1"/>
</dbReference>
<dbReference type="PANTHER" id="PTHR30582:SF24">
    <property type="entry name" value="L,D-TRANSPEPTIDASE ERFK_SRFK-RELATED"/>
    <property type="match status" value="1"/>
</dbReference>
<comment type="similarity">
    <text evidence="2">Belongs to the YkuD family.</text>
</comment>
<feature type="active site" description="Proton donor/acceptor" evidence="9">
    <location>
        <position position="180"/>
    </location>
</feature>
<dbReference type="SUPFAM" id="SSF141523">
    <property type="entry name" value="L,D-transpeptidase catalytic domain-like"/>
    <property type="match status" value="1"/>
</dbReference>
<dbReference type="GO" id="GO:0071555">
    <property type="term" value="P:cell wall organization"/>
    <property type="evidence" value="ECO:0007669"/>
    <property type="project" value="UniProtKB-UniRule"/>
</dbReference>
<dbReference type="CDD" id="cd16913">
    <property type="entry name" value="YkuD_like"/>
    <property type="match status" value="1"/>
</dbReference>
<evidence type="ECO:0000256" key="9">
    <source>
        <dbReference type="PROSITE-ProRule" id="PRU01373"/>
    </source>
</evidence>
<dbReference type="Gene3D" id="2.40.440.10">
    <property type="entry name" value="L,D-transpeptidase catalytic domain-like"/>
    <property type="match status" value="1"/>
</dbReference>
<feature type="compositionally biased region" description="Polar residues" evidence="10">
    <location>
        <begin position="247"/>
        <end position="256"/>
    </location>
</feature>
<feature type="active site" description="Nucleophile" evidence="9">
    <location>
        <position position="196"/>
    </location>
</feature>
<reference evidence="13 14" key="1">
    <citation type="submission" date="2019-06" db="EMBL/GenBank/DDBJ databases">
        <title>A novel bacterium of genus Amaricoccus, isolated from marine sediment.</title>
        <authorList>
            <person name="Huang H."/>
            <person name="Mo K."/>
            <person name="Hu Y."/>
        </authorList>
    </citation>
    <scope>NUCLEOTIDE SEQUENCE [LARGE SCALE GENOMIC DNA]</scope>
    <source>
        <strain evidence="13 14">HB172011</strain>
    </source>
</reference>
<dbReference type="OrthoDB" id="9795305at2"/>
<evidence type="ECO:0000256" key="2">
    <source>
        <dbReference type="ARBA" id="ARBA00005992"/>
    </source>
</evidence>
<evidence type="ECO:0000256" key="11">
    <source>
        <dbReference type="SAM" id="SignalP"/>
    </source>
</evidence>
<feature type="domain" description="L,D-TPase catalytic" evidence="12">
    <location>
        <begin position="83"/>
        <end position="220"/>
    </location>
</feature>
<dbReference type="AlphaFoldDB" id="A0A501WQW3"/>
<comment type="pathway">
    <text evidence="1 9">Cell wall biogenesis; peptidoglycan biosynthesis.</text>
</comment>
<dbReference type="RefSeq" id="WP_140453721.1">
    <property type="nucleotide sequence ID" value="NZ_VFRP01000006.1"/>
</dbReference>
<dbReference type="GO" id="GO:0018104">
    <property type="term" value="P:peptidoglycan-protein cross-linking"/>
    <property type="evidence" value="ECO:0007669"/>
    <property type="project" value="TreeGrafter"/>
</dbReference>
<keyword evidence="11" id="KW-0732">Signal</keyword>
<accession>A0A501WQW3</accession>
<dbReference type="EMBL" id="VFRP01000006">
    <property type="protein sequence ID" value="TPE51748.1"/>
    <property type="molecule type" value="Genomic_DNA"/>
</dbReference>
<keyword evidence="14" id="KW-1185">Reference proteome</keyword>
<name>A0A501WQW3_9RHOB</name>
<dbReference type="InterPro" id="IPR038063">
    <property type="entry name" value="Transpep_catalytic_dom"/>
</dbReference>
<evidence type="ECO:0000313" key="14">
    <source>
        <dbReference type="Proteomes" id="UP000319255"/>
    </source>
</evidence>
<keyword evidence="3" id="KW-0328">Glycosyltransferase</keyword>
<dbReference type="PANTHER" id="PTHR30582">
    <property type="entry name" value="L,D-TRANSPEPTIDASE"/>
    <property type="match status" value="1"/>
</dbReference>
<dbReference type="InterPro" id="IPR005490">
    <property type="entry name" value="LD_TPept_cat_dom"/>
</dbReference>
<dbReference type="Pfam" id="PF03734">
    <property type="entry name" value="YkuD"/>
    <property type="match status" value="1"/>
</dbReference>
<keyword evidence="6 9" id="KW-0133">Cell shape</keyword>
<feature type="chain" id="PRO_5021187534" evidence="11">
    <location>
        <begin position="24"/>
        <end position="256"/>
    </location>
</feature>
<keyword evidence="5" id="KW-0378">Hydrolase</keyword>
<organism evidence="13 14">
    <name type="scientific">Amaricoccus solimangrovi</name>
    <dbReference type="NCBI Taxonomy" id="2589815"/>
    <lineage>
        <taxon>Bacteria</taxon>
        <taxon>Pseudomonadati</taxon>
        <taxon>Pseudomonadota</taxon>
        <taxon>Alphaproteobacteria</taxon>
        <taxon>Rhodobacterales</taxon>
        <taxon>Paracoccaceae</taxon>
        <taxon>Amaricoccus</taxon>
    </lineage>
</organism>
<dbReference type="GO" id="GO:0071972">
    <property type="term" value="F:peptidoglycan L,D-transpeptidase activity"/>
    <property type="evidence" value="ECO:0007669"/>
    <property type="project" value="TreeGrafter"/>
</dbReference>
<protein>
    <submittedName>
        <fullName evidence="13">L,D-transpeptidase</fullName>
    </submittedName>
</protein>
<dbReference type="InterPro" id="IPR050979">
    <property type="entry name" value="LD-transpeptidase"/>
</dbReference>
<evidence type="ECO:0000256" key="3">
    <source>
        <dbReference type="ARBA" id="ARBA00022676"/>
    </source>
</evidence>
<dbReference type="Proteomes" id="UP000319255">
    <property type="component" value="Unassembled WGS sequence"/>
</dbReference>
<evidence type="ECO:0000256" key="4">
    <source>
        <dbReference type="ARBA" id="ARBA00022679"/>
    </source>
</evidence>
<evidence type="ECO:0000256" key="5">
    <source>
        <dbReference type="ARBA" id="ARBA00022801"/>
    </source>
</evidence>
<evidence type="ECO:0000313" key="13">
    <source>
        <dbReference type="EMBL" id="TPE51748.1"/>
    </source>
</evidence>
<keyword evidence="4" id="KW-0808">Transferase</keyword>
<evidence type="ECO:0000256" key="8">
    <source>
        <dbReference type="ARBA" id="ARBA00023316"/>
    </source>
</evidence>
<comment type="caution">
    <text evidence="13">The sequence shown here is derived from an EMBL/GenBank/DDBJ whole genome shotgun (WGS) entry which is preliminary data.</text>
</comment>
<evidence type="ECO:0000256" key="1">
    <source>
        <dbReference type="ARBA" id="ARBA00004752"/>
    </source>
</evidence>
<evidence type="ECO:0000256" key="10">
    <source>
        <dbReference type="SAM" id="MobiDB-lite"/>
    </source>
</evidence>
<dbReference type="GO" id="GO:0008360">
    <property type="term" value="P:regulation of cell shape"/>
    <property type="evidence" value="ECO:0007669"/>
    <property type="project" value="UniProtKB-UniRule"/>
</dbReference>
<sequence>MPRRARLRLAASLLLLAALGACARPEPEVARAAPVAPPLSEETRAMYAARTDGEREMPAIEDRWLSDEKARREVDYWTDEKPGTIVVDPWANRLYYVLGDNRAIRYTVGVGKDGKGFAGEGTIPYTREWPRWTPTPEMLERDPDLYEPHRGGMEGGPGNPLGARALYLFQDGKDTLYRIHGTPYPWTVGEADSSGCVRLFNQDADDLYQRVRSGTKVVVLGEAESGRGTLPPGAVLPPAADLLTSAPAPSNTGDRT</sequence>
<dbReference type="GO" id="GO:0016757">
    <property type="term" value="F:glycosyltransferase activity"/>
    <property type="evidence" value="ECO:0007669"/>
    <property type="project" value="UniProtKB-KW"/>
</dbReference>